<dbReference type="AlphaFoldDB" id="A0A0E9X9N9"/>
<accession>A0A0E9X9N9</accession>
<dbReference type="EMBL" id="GBXM01009115">
    <property type="protein sequence ID" value="JAH99462.1"/>
    <property type="molecule type" value="Transcribed_RNA"/>
</dbReference>
<protein>
    <submittedName>
        <fullName evidence="1">Uncharacterized protein</fullName>
    </submittedName>
</protein>
<sequence>MISHSRDVASYFAVISFAT</sequence>
<reference evidence="1" key="1">
    <citation type="submission" date="2014-11" db="EMBL/GenBank/DDBJ databases">
        <authorList>
            <person name="Amaro Gonzalez C."/>
        </authorList>
    </citation>
    <scope>NUCLEOTIDE SEQUENCE</scope>
</reference>
<proteinExistence type="predicted"/>
<evidence type="ECO:0000313" key="1">
    <source>
        <dbReference type="EMBL" id="JAH99462.1"/>
    </source>
</evidence>
<reference evidence="1" key="2">
    <citation type="journal article" date="2015" name="Fish Shellfish Immunol.">
        <title>Early steps in the European eel (Anguilla anguilla)-Vibrio vulnificus interaction in the gills: Role of the RtxA13 toxin.</title>
        <authorList>
            <person name="Callol A."/>
            <person name="Pajuelo D."/>
            <person name="Ebbesson L."/>
            <person name="Teles M."/>
            <person name="MacKenzie S."/>
            <person name="Amaro C."/>
        </authorList>
    </citation>
    <scope>NUCLEOTIDE SEQUENCE</scope>
</reference>
<organism evidence="1">
    <name type="scientific">Anguilla anguilla</name>
    <name type="common">European freshwater eel</name>
    <name type="synonym">Muraena anguilla</name>
    <dbReference type="NCBI Taxonomy" id="7936"/>
    <lineage>
        <taxon>Eukaryota</taxon>
        <taxon>Metazoa</taxon>
        <taxon>Chordata</taxon>
        <taxon>Craniata</taxon>
        <taxon>Vertebrata</taxon>
        <taxon>Euteleostomi</taxon>
        <taxon>Actinopterygii</taxon>
        <taxon>Neopterygii</taxon>
        <taxon>Teleostei</taxon>
        <taxon>Anguilliformes</taxon>
        <taxon>Anguillidae</taxon>
        <taxon>Anguilla</taxon>
    </lineage>
</organism>
<name>A0A0E9X9N9_ANGAN</name>